<evidence type="ECO:0000256" key="1">
    <source>
        <dbReference type="SAM" id="Phobius"/>
    </source>
</evidence>
<sequence length="176" mass="21793">MKKIIKIVLVTIFLIPILWVILILIWWMPWMSFEVPWYKLTETYLTMWDYSIWKQKFQYNICHKKEGCIEGKILWLKEKNNDIYIYYKLNYWTFSSIDKISKIETIDGFRYEFFKKSNRITVYSLNNLPKYWFLSKNELKFYSENDLEKLDKGKQDIFKELVNNPKIIINWVDYSR</sequence>
<feature type="transmembrane region" description="Helical" evidence="1">
    <location>
        <begin position="7"/>
        <end position="28"/>
    </location>
</feature>
<accession>K2BD93</accession>
<keyword evidence="1" id="KW-1133">Transmembrane helix</keyword>
<keyword evidence="1" id="KW-0472">Membrane</keyword>
<evidence type="ECO:0000313" key="2">
    <source>
        <dbReference type="EMBL" id="EKD66723.1"/>
    </source>
</evidence>
<protein>
    <submittedName>
        <fullName evidence="2">Uncharacterized protein</fullName>
    </submittedName>
</protein>
<dbReference type="AlphaFoldDB" id="K2BD93"/>
<proteinExistence type="predicted"/>
<keyword evidence="1" id="KW-0812">Transmembrane</keyword>
<dbReference type="EMBL" id="AMFJ01021605">
    <property type="protein sequence ID" value="EKD66723.1"/>
    <property type="molecule type" value="Genomic_DNA"/>
</dbReference>
<reference evidence="2" key="1">
    <citation type="journal article" date="2012" name="Science">
        <title>Fermentation, hydrogen, and sulfur metabolism in multiple uncultivated bacterial phyla.</title>
        <authorList>
            <person name="Wrighton K.C."/>
            <person name="Thomas B.C."/>
            <person name="Sharon I."/>
            <person name="Miller C.S."/>
            <person name="Castelle C.J."/>
            <person name="VerBerkmoes N.C."/>
            <person name="Wilkins M.J."/>
            <person name="Hettich R.L."/>
            <person name="Lipton M.S."/>
            <person name="Williams K.H."/>
            <person name="Long P.E."/>
            <person name="Banfield J.F."/>
        </authorList>
    </citation>
    <scope>NUCLEOTIDE SEQUENCE [LARGE SCALE GENOMIC DNA]</scope>
</reference>
<organism evidence="2">
    <name type="scientific">uncultured bacterium</name>
    <name type="common">gcode 4</name>
    <dbReference type="NCBI Taxonomy" id="1234023"/>
    <lineage>
        <taxon>Bacteria</taxon>
        <taxon>environmental samples</taxon>
    </lineage>
</organism>
<name>K2BD93_9BACT</name>
<gene>
    <name evidence="2" type="ORF">ACD_49C00019G0001</name>
</gene>
<comment type="caution">
    <text evidence="2">The sequence shown here is derived from an EMBL/GenBank/DDBJ whole genome shotgun (WGS) entry which is preliminary data.</text>
</comment>